<proteinExistence type="predicted"/>
<dbReference type="RefSeq" id="WP_354615891.1">
    <property type="nucleotide sequence ID" value="NZ_JBEXAE010000005.1"/>
</dbReference>
<dbReference type="Pfam" id="PF09837">
    <property type="entry name" value="DUF2064"/>
    <property type="match status" value="1"/>
</dbReference>
<name>A0ABV2SYI6_9FLAO</name>
<dbReference type="Proteomes" id="UP001549799">
    <property type="component" value="Unassembled WGS sequence"/>
</dbReference>
<dbReference type="InterPro" id="IPR029044">
    <property type="entry name" value="Nucleotide-diphossugar_trans"/>
</dbReference>
<protein>
    <submittedName>
        <fullName evidence="1">TIGR04282 family arsenosugar biosynthesis glycosyltransferase</fullName>
    </submittedName>
</protein>
<dbReference type="NCBIfam" id="TIGR04282">
    <property type="entry name" value="glyco_like_cofC"/>
    <property type="match status" value="1"/>
</dbReference>
<dbReference type="PANTHER" id="PTHR36529:SF1">
    <property type="entry name" value="GLYCOSYLTRANSFERASE"/>
    <property type="match status" value="1"/>
</dbReference>
<keyword evidence="2" id="KW-1185">Reference proteome</keyword>
<gene>
    <name evidence="1" type="ORF">ABXZ36_11895</name>
</gene>
<dbReference type="EMBL" id="JBEXAE010000005">
    <property type="protein sequence ID" value="MET6991349.1"/>
    <property type="molecule type" value="Genomic_DNA"/>
</dbReference>
<dbReference type="InterPro" id="IPR018641">
    <property type="entry name" value="Trfase_1_rSAM/seldom-assoc"/>
</dbReference>
<comment type="caution">
    <text evidence="1">The sequence shown here is derived from an EMBL/GenBank/DDBJ whole genome shotgun (WGS) entry which is preliminary data.</text>
</comment>
<dbReference type="PANTHER" id="PTHR36529">
    <property type="entry name" value="SLL1095 PROTEIN"/>
    <property type="match status" value="1"/>
</dbReference>
<accession>A0ABV2SYI6</accession>
<dbReference type="Gene3D" id="3.90.550.10">
    <property type="entry name" value="Spore Coat Polysaccharide Biosynthesis Protein SpsA, Chain A"/>
    <property type="match status" value="1"/>
</dbReference>
<evidence type="ECO:0000313" key="2">
    <source>
        <dbReference type="Proteomes" id="UP001549799"/>
    </source>
</evidence>
<reference evidence="1 2" key="1">
    <citation type="submission" date="2024-07" db="EMBL/GenBank/DDBJ databases">
        <title>The genome sequence of type strain Sediminicola arcticus GDMCC 1.2805.</title>
        <authorList>
            <person name="Liu Y."/>
        </authorList>
    </citation>
    <scope>NUCLEOTIDE SEQUENCE [LARGE SCALE GENOMIC DNA]</scope>
    <source>
        <strain evidence="1 2">GDMCC 1.2805</strain>
    </source>
</reference>
<dbReference type="SUPFAM" id="SSF53448">
    <property type="entry name" value="Nucleotide-diphospho-sugar transferases"/>
    <property type="match status" value="1"/>
</dbReference>
<sequence length="212" mass="24260">MTSNSDSPNLKNLLLIFTRNPELGKCKTRLAAKVGDAIALEIYSFLLDHTHAITKEVKAAKQVLYSEEIWENDIWENSHYHKNLQQGQDLGERMLKAFQEGFEAKYKNIIIIGSDMYDLTSKDLNTAFKELENSKFVIGPAEDGGYYLLGMSTINKSIFKNKAWGTDTVLEETLNDLKNENVTLLKIKNDVDHFEDIQHIEAFQPFLKNIKI</sequence>
<evidence type="ECO:0000313" key="1">
    <source>
        <dbReference type="EMBL" id="MET6991349.1"/>
    </source>
</evidence>
<organism evidence="1 2">
    <name type="scientific">Sediminicola arcticus</name>
    <dbReference type="NCBI Taxonomy" id="1574308"/>
    <lineage>
        <taxon>Bacteria</taxon>
        <taxon>Pseudomonadati</taxon>
        <taxon>Bacteroidota</taxon>
        <taxon>Flavobacteriia</taxon>
        <taxon>Flavobacteriales</taxon>
        <taxon>Flavobacteriaceae</taxon>
        <taxon>Sediminicola</taxon>
    </lineage>
</organism>